<dbReference type="Pfam" id="PF00462">
    <property type="entry name" value="Glutaredoxin"/>
    <property type="match status" value="1"/>
</dbReference>
<dbReference type="Gene3D" id="3.40.30.10">
    <property type="entry name" value="Glutaredoxin"/>
    <property type="match status" value="1"/>
</dbReference>
<feature type="chain" id="PRO_5032590462" evidence="3">
    <location>
        <begin position="20"/>
        <end position="169"/>
    </location>
</feature>
<evidence type="ECO:0000256" key="2">
    <source>
        <dbReference type="ARBA" id="ARBA00023284"/>
    </source>
</evidence>
<dbReference type="InterPro" id="IPR036249">
    <property type="entry name" value="Thioredoxin-like_sf"/>
</dbReference>
<dbReference type="Proteomes" id="UP000664859">
    <property type="component" value="Unassembled WGS sequence"/>
</dbReference>
<dbReference type="AlphaFoldDB" id="A0A835ZFR3"/>
<dbReference type="InterPro" id="IPR014025">
    <property type="entry name" value="Glutaredoxin_subgr"/>
</dbReference>
<dbReference type="PROSITE" id="PS51354">
    <property type="entry name" value="GLUTAREDOXIN_2"/>
    <property type="match status" value="1"/>
</dbReference>
<name>A0A835ZFR3_9STRA</name>
<evidence type="ECO:0000256" key="3">
    <source>
        <dbReference type="SAM" id="SignalP"/>
    </source>
</evidence>
<dbReference type="PRINTS" id="PR00160">
    <property type="entry name" value="GLUTAREDOXIN"/>
</dbReference>
<dbReference type="GO" id="GO:0005737">
    <property type="term" value="C:cytoplasm"/>
    <property type="evidence" value="ECO:0007669"/>
    <property type="project" value="TreeGrafter"/>
</dbReference>
<evidence type="ECO:0000313" key="6">
    <source>
        <dbReference type="Proteomes" id="UP000664859"/>
    </source>
</evidence>
<keyword evidence="3" id="KW-0732">Signal</keyword>
<dbReference type="EMBL" id="JAFCMP010000020">
    <property type="protein sequence ID" value="KAG5191429.1"/>
    <property type="molecule type" value="Genomic_DNA"/>
</dbReference>
<dbReference type="InterPro" id="IPR002109">
    <property type="entry name" value="Glutaredoxin"/>
</dbReference>
<dbReference type="SUPFAM" id="SSF52833">
    <property type="entry name" value="Thioredoxin-like"/>
    <property type="match status" value="1"/>
</dbReference>
<dbReference type="OrthoDB" id="418495at2759"/>
<evidence type="ECO:0000256" key="1">
    <source>
        <dbReference type="ARBA" id="ARBA00023157"/>
    </source>
</evidence>
<dbReference type="PANTHER" id="PTHR45694:SF18">
    <property type="entry name" value="GLUTAREDOXIN-1-RELATED"/>
    <property type="match status" value="1"/>
</dbReference>
<feature type="signal peptide" evidence="3">
    <location>
        <begin position="1"/>
        <end position="19"/>
    </location>
</feature>
<protein>
    <submittedName>
        <fullName evidence="5">Glutaredoxin</fullName>
    </submittedName>
</protein>
<evidence type="ECO:0000313" key="5">
    <source>
        <dbReference type="EMBL" id="KAG5191429.1"/>
    </source>
</evidence>
<keyword evidence="2" id="KW-0676">Redox-active center</keyword>
<comment type="caution">
    <text evidence="5">The sequence shown here is derived from an EMBL/GenBank/DDBJ whole genome shotgun (WGS) entry which is preliminary data.</text>
</comment>
<dbReference type="GO" id="GO:0015038">
    <property type="term" value="F:glutathione disulfide oxidoreductase activity"/>
    <property type="evidence" value="ECO:0007669"/>
    <property type="project" value="TreeGrafter"/>
</dbReference>
<keyword evidence="1" id="KW-1015">Disulfide bond</keyword>
<dbReference type="PANTHER" id="PTHR45694">
    <property type="entry name" value="GLUTAREDOXIN 2"/>
    <property type="match status" value="1"/>
</dbReference>
<dbReference type="GO" id="GO:0034599">
    <property type="term" value="P:cellular response to oxidative stress"/>
    <property type="evidence" value="ECO:0007669"/>
    <property type="project" value="TreeGrafter"/>
</dbReference>
<dbReference type="PROSITE" id="PS00195">
    <property type="entry name" value="GLUTAREDOXIN_1"/>
    <property type="match status" value="1"/>
</dbReference>
<keyword evidence="6" id="KW-1185">Reference proteome</keyword>
<evidence type="ECO:0000259" key="4">
    <source>
        <dbReference type="Pfam" id="PF00462"/>
    </source>
</evidence>
<sequence length="169" mass="18248">MFCTVRCVLLLALTGAASAFLAATSAVVQHGGLAVRPLSYASSGGNRAGAALTTMSTGTAVEQRGLVTVYHKETCPYCVKVLHLLENEYNLSVNRVNVLEGDDSDKKIKQMRTFSGGRNTVPQVFFNSEHLGGNDDVQSLHSEGKLAELVETILSQDASLKAGWYHPWY</sequence>
<gene>
    <name evidence="5" type="ORF">JKP88DRAFT_191680</name>
</gene>
<accession>A0A835ZFR3</accession>
<reference evidence="5" key="1">
    <citation type="submission" date="2021-02" db="EMBL/GenBank/DDBJ databases">
        <title>First Annotated Genome of the Yellow-green Alga Tribonema minus.</title>
        <authorList>
            <person name="Mahan K.M."/>
        </authorList>
    </citation>
    <scope>NUCLEOTIDE SEQUENCE</scope>
    <source>
        <strain evidence="5">UTEX B ZZ1240</strain>
    </source>
</reference>
<proteinExistence type="predicted"/>
<dbReference type="InterPro" id="IPR011767">
    <property type="entry name" value="GLR_AS"/>
</dbReference>
<organism evidence="5 6">
    <name type="scientific">Tribonema minus</name>
    <dbReference type="NCBI Taxonomy" id="303371"/>
    <lineage>
        <taxon>Eukaryota</taxon>
        <taxon>Sar</taxon>
        <taxon>Stramenopiles</taxon>
        <taxon>Ochrophyta</taxon>
        <taxon>PX clade</taxon>
        <taxon>Xanthophyceae</taxon>
        <taxon>Tribonematales</taxon>
        <taxon>Tribonemataceae</taxon>
        <taxon>Tribonema</taxon>
    </lineage>
</organism>
<feature type="domain" description="Glutaredoxin" evidence="4">
    <location>
        <begin position="67"/>
        <end position="130"/>
    </location>
</feature>